<dbReference type="AlphaFoldDB" id="A0A443QV39"/>
<comment type="caution">
    <text evidence="9">The sequence shown here is derived from an EMBL/GenBank/DDBJ whole genome shotgun (WGS) entry which is preliminary data.</text>
</comment>
<evidence type="ECO:0000256" key="1">
    <source>
        <dbReference type="ARBA" id="ARBA00004604"/>
    </source>
</evidence>
<feature type="repeat" description="WD" evidence="6">
    <location>
        <begin position="621"/>
        <end position="662"/>
    </location>
</feature>
<keyword evidence="4" id="KW-0539">Nucleus</keyword>
<dbReference type="GO" id="GO:0030515">
    <property type="term" value="F:snoRNA binding"/>
    <property type="evidence" value="ECO:0007669"/>
    <property type="project" value="TreeGrafter"/>
</dbReference>
<feature type="repeat" description="WD" evidence="6">
    <location>
        <begin position="147"/>
        <end position="188"/>
    </location>
</feature>
<evidence type="ECO:0000256" key="6">
    <source>
        <dbReference type="PROSITE-ProRule" id="PRU00221"/>
    </source>
</evidence>
<dbReference type="GO" id="GO:0030490">
    <property type="term" value="P:maturation of SSU-rRNA"/>
    <property type="evidence" value="ECO:0007669"/>
    <property type="project" value="TreeGrafter"/>
</dbReference>
<evidence type="ECO:0000313" key="10">
    <source>
        <dbReference type="Proteomes" id="UP000285301"/>
    </source>
</evidence>
<dbReference type="PROSITE" id="PS50082">
    <property type="entry name" value="WD_REPEATS_2"/>
    <property type="match status" value="7"/>
</dbReference>
<feature type="domain" description="Small-subunit processome Utp12" evidence="7">
    <location>
        <begin position="802"/>
        <end position="919"/>
    </location>
</feature>
<evidence type="ECO:0000256" key="3">
    <source>
        <dbReference type="ARBA" id="ARBA00022737"/>
    </source>
</evidence>
<dbReference type="GO" id="GO:0032040">
    <property type="term" value="C:small-subunit processome"/>
    <property type="evidence" value="ECO:0007669"/>
    <property type="project" value="TreeGrafter"/>
</dbReference>
<feature type="repeat" description="WD" evidence="6">
    <location>
        <begin position="105"/>
        <end position="146"/>
    </location>
</feature>
<evidence type="ECO:0000313" key="9">
    <source>
        <dbReference type="EMBL" id="RWS06897.1"/>
    </source>
</evidence>
<dbReference type="InterPro" id="IPR001680">
    <property type="entry name" value="WD40_rpt"/>
</dbReference>
<evidence type="ECO:0000256" key="5">
    <source>
        <dbReference type="ARBA" id="ARBA00038229"/>
    </source>
</evidence>
<proteinExistence type="inferred from homology"/>
<dbReference type="PANTHER" id="PTHR19853:SF0">
    <property type="entry name" value="WD REPEAT-CONTAINING PROTEIN 3"/>
    <property type="match status" value="1"/>
</dbReference>
<keyword evidence="10" id="KW-1185">Reference proteome</keyword>
<reference evidence="9" key="2">
    <citation type="submission" date="2018-11" db="EMBL/GenBank/DDBJ databases">
        <title>Trombidioid mite genomics.</title>
        <authorList>
            <person name="Dong X."/>
        </authorList>
    </citation>
    <scope>NUCLEOTIDE SEQUENCE</scope>
    <source>
        <strain evidence="9">UoL-WK</strain>
    </source>
</reference>
<dbReference type="Gene3D" id="2.130.10.10">
    <property type="entry name" value="YVTN repeat-like/Quinoprotein amine dehydrogenase"/>
    <property type="match status" value="3"/>
</dbReference>
<dbReference type="InterPro" id="IPR020472">
    <property type="entry name" value="WD40_PAC1"/>
</dbReference>
<dbReference type="Pfam" id="PF25173">
    <property type="entry name" value="Beta-prop_WDR3_1st"/>
    <property type="match status" value="1"/>
</dbReference>
<dbReference type="SUPFAM" id="SSF50978">
    <property type="entry name" value="WD40 repeat-like"/>
    <property type="match status" value="2"/>
</dbReference>
<dbReference type="CDD" id="cd00200">
    <property type="entry name" value="WD40"/>
    <property type="match status" value="2"/>
</dbReference>
<feature type="repeat" description="WD" evidence="6">
    <location>
        <begin position="663"/>
        <end position="695"/>
    </location>
</feature>
<dbReference type="PRINTS" id="PR00320">
    <property type="entry name" value="GPROTEINBRPT"/>
</dbReference>
<name>A0A443QV39_9ACAR</name>
<feature type="repeat" description="WD" evidence="6">
    <location>
        <begin position="399"/>
        <end position="439"/>
    </location>
</feature>
<dbReference type="FunFam" id="2.130.10.10:FF:000178">
    <property type="entry name" value="WD repeat domain 3"/>
    <property type="match status" value="1"/>
</dbReference>
<evidence type="ECO:0000256" key="4">
    <source>
        <dbReference type="ARBA" id="ARBA00023242"/>
    </source>
</evidence>
<keyword evidence="2 6" id="KW-0853">WD repeat</keyword>
<dbReference type="PANTHER" id="PTHR19853">
    <property type="entry name" value="WD REPEAT CONTAINING PROTEIN 3 WDR3"/>
    <property type="match status" value="1"/>
</dbReference>
<dbReference type="InterPro" id="IPR051570">
    <property type="entry name" value="TBC1_cilium_biogenesis"/>
</dbReference>
<accession>A0A443QV39</accession>
<dbReference type="PROSITE" id="PS00678">
    <property type="entry name" value="WD_REPEATS_1"/>
    <property type="match status" value="3"/>
</dbReference>
<dbReference type="InterPro" id="IPR015943">
    <property type="entry name" value="WD40/YVTN_repeat-like_dom_sf"/>
</dbReference>
<keyword evidence="3" id="KW-0677">Repeat</keyword>
<comment type="subcellular location">
    <subcellularLocation>
        <location evidence="1">Nucleus</location>
        <location evidence="1">Nucleolus</location>
    </subcellularLocation>
</comment>
<dbReference type="EMBL" id="NCKU01005017">
    <property type="protein sequence ID" value="RWS05115.1"/>
    <property type="molecule type" value="Genomic_DNA"/>
</dbReference>
<dbReference type="InterPro" id="IPR007148">
    <property type="entry name" value="SSU_processome_Utp12"/>
</dbReference>
<gene>
    <name evidence="8" type="ORF">B4U79_01410</name>
    <name evidence="9" type="ORF">B4U79_03211</name>
</gene>
<organism evidence="9 10">
    <name type="scientific">Dinothrombium tinctorium</name>
    <dbReference type="NCBI Taxonomy" id="1965070"/>
    <lineage>
        <taxon>Eukaryota</taxon>
        <taxon>Metazoa</taxon>
        <taxon>Ecdysozoa</taxon>
        <taxon>Arthropoda</taxon>
        <taxon>Chelicerata</taxon>
        <taxon>Arachnida</taxon>
        <taxon>Acari</taxon>
        <taxon>Acariformes</taxon>
        <taxon>Trombidiformes</taxon>
        <taxon>Prostigmata</taxon>
        <taxon>Anystina</taxon>
        <taxon>Parasitengona</taxon>
        <taxon>Trombidioidea</taxon>
        <taxon>Trombidiidae</taxon>
        <taxon>Dinothrombium</taxon>
    </lineage>
</organism>
<feature type="repeat" description="WD" evidence="6">
    <location>
        <begin position="579"/>
        <end position="620"/>
    </location>
</feature>
<evidence type="ECO:0000256" key="2">
    <source>
        <dbReference type="ARBA" id="ARBA00022574"/>
    </source>
</evidence>
<dbReference type="Proteomes" id="UP000285301">
    <property type="component" value="Unassembled WGS sequence"/>
</dbReference>
<evidence type="ECO:0000313" key="8">
    <source>
        <dbReference type="EMBL" id="RWS05115.1"/>
    </source>
</evidence>
<feature type="repeat" description="WD" evidence="6">
    <location>
        <begin position="484"/>
        <end position="518"/>
    </location>
</feature>
<evidence type="ECO:0000259" key="7">
    <source>
        <dbReference type="Pfam" id="PF04003"/>
    </source>
</evidence>
<sequence length="955" mass="108745">MGLTKQYLRYVESGPCFGTIASPNSQLAFIEVNGESGKHLATAACENVIIWEIKTGNKIKLLSANKAQITTLASTYSNNRLLAVGFADGSINVFDYASGELKVTFTGHKSAVSCLCFDDTGMRLASGSKDTEVVVWDIVNESGLFRLKGHKNLVTKCCFMKTRNILVTSSKDTFIKFWDLETQHCFKTLMAHRTEIWSFVLLKNDTLLITGSSELKVWEIEFTDNKEDSTSNQLERVIEQKDVNEEEEEENADDDQILRVKNIGSILRKSVSRLQFLGVNKTEQVLICNGADNFVECFKIRTEEEIKSYISKRLRKEKRKLKRNEDGSFVENDSITKKTLTDEIERLEVFKASAKIKHCDIVLCGNSARIAVLLQSNAVEIFNLDIKQKSVNMFRSLEIEGHRTDVRTVAFSSDNFFILSASADSLKVWNRSSKKCIATVKDGFEYALCSLFTPSNRHCVTGTKTGKLQIFDIGSAQILESIEASDDASPIWSICMYPNERGIASGGEDKMVKFWDFEFLNDEKLKNKRLTLVQTRALNLQEGVLVVKISPDNRLIAASLLDNTVKIFFFDTLKFFLSLYGHKFPVLSMDISYDSKIIATGSSDKNLKLWGLDFGDCHKSIFAHDDNIMDIQFIPKTHYLFTCSKDKTIKQWDADNFEKIVTLKGHHNEVWNLAVSPNGNFLVSASHDKSLRLWEKTEEPLVLEDEREVEREEEFEKSEFIEENVIPGETNEETGLASKKTSETLKAAEKLIEAIDIFKEEISIQKSYALQCEKRNKEGKEPPAAPALNPLMMVYNTTCPHRFILEVLRRIKHSELEEALLTLPFNYVIDLFYILTTHLEKGWEVELICRALSFLSRYYVMCETSFLFILITFRVHFGQILSSSKLVPVVDRLRTLMVLRVNQLRDVVGINFAGLQLIRDELNAREEVTLFAEAFSRLKEKKRKKAKKAPMLQLV</sequence>
<dbReference type="PROSITE" id="PS50294">
    <property type="entry name" value="WD_REPEATS_REGION"/>
    <property type="match status" value="5"/>
</dbReference>
<dbReference type="OrthoDB" id="407922at2759"/>
<dbReference type="Pfam" id="PF04003">
    <property type="entry name" value="Utp12"/>
    <property type="match status" value="1"/>
</dbReference>
<dbReference type="InterPro" id="IPR019775">
    <property type="entry name" value="WD40_repeat_CS"/>
</dbReference>
<dbReference type="InterPro" id="IPR036322">
    <property type="entry name" value="WD40_repeat_dom_sf"/>
</dbReference>
<dbReference type="Pfam" id="PF25172">
    <property type="entry name" value="Beta-prop_WDR3_2nd"/>
    <property type="match status" value="1"/>
</dbReference>
<comment type="similarity">
    <text evidence="5">Belongs to the WD repeat WDR3/UTP12 family.</text>
</comment>
<dbReference type="FunFam" id="2.130.10.10:FF:000157">
    <property type="entry name" value="WD repeat domain 3"/>
    <property type="match status" value="1"/>
</dbReference>
<dbReference type="STRING" id="1965070.A0A443QV39"/>
<dbReference type="EMBL" id="NCKU01003802">
    <property type="protein sequence ID" value="RWS06897.1"/>
    <property type="molecule type" value="Genomic_DNA"/>
</dbReference>
<protein>
    <submittedName>
        <fullName evidence="9">WD repeat-containing protein 3-like protein</fullName>
    </submittedName>
</protein>
<dbReference type="GO" id="GO:0034388">
    <property type="term" value="C:Pwp2p-containing subcomplex of 90S preribosome"/>
    <property type="evidence" value="ECO:0007669"/>
    <property type="project" value="TreeGrafter"/>
</dbReference>
<dbReference type="SMART" id="SM00320">
    <property type="entry name" value="WD40"/>
    <property type="match status" value="12"/>
</dbReference>
<reference evidence="9 10" key="1">
    <citation type="journal article" date="2018" name="Gigascience">
        <title>Genomes of trombidid mites reveal novel predicted allergens and laterally-transferred genes associated with secondary metabolism.</title>
        <authorList>
            <person name="Dong X."/>
            <person name="Chaisiri K."/>
            <person name="Xia D."/>
            <person name="Armstrong S.D."/>
            <person name="Fang Y."/>
            <person name="Donnelly M.J."/>
            <person name="Kadowaki T."/>
            <person name="McGarry J.W."/>
            <person name="Darby A.C."/>
            <person name="Makepeace B.L."/>
        </authorList>
    </citation>
    <scope>NUCLEOTIDE SEQUENCE [LARGE SCALE GENOMIC DNA]</scope>
    <source>
        <strain evidence="9">UoL-WK</strain>
    </source>
</reference>